<dbReference type="Proteomes" id="UP000800093">
    <property type="component" value="Unassembled WGS sequence"/>
</dbReference>
<evidence type="ECO:0000256" key="3">
    <source>
        <dbReference type="ARBA" id="ARBA00022679"/>
    </source>
</evidence>
<dbReference type="GO" id="GO:0004315">
    <property type="term" value="F:3-oxoacyl-[acyl-carrier-protein] synthase activity"/>
    <property type="evidence" value="ECO:0007669"/>
    <property type="project" value="InterPro"/>
</dbReference>
<evidence type="ECO:0000256" key="2">
    <source>
        <dbReference type="ARBA" id="ARBA00022553"/>
    </source>
</evidence>
<keyword evidence="2" id="KW-0597">Phosphoprotein</keyword>
<evidence type="ECO:0000259" key="6">
    <source>
        <dbReference type="PROSITE" id="PS52004"/>
    </source>
</evidence>
<name>A0A9P4KAW0_9PLEO</name>
<gene>
    <name evidence="7" type="ORF">CC78DRAFT_234973</name>
</gene>
<dbReference type="SMART" id="SM00823">
    <property type="entry name" value="PKS_PP"/>
    <property type="match status" value="1"/>
</dbReference>
<dbReference type="SMART" id="SM00825">
    <property type="entry name" value="PKS_KS"/>
    <property type="match status" value="1"/>
</dbReference>
<evidence type="ECO:0000313" key="7">
    <source>
        <dbReference type="EMBL" id="KAF2264422.1"/>
    </source>
</evidence>
<evidence type="ECO:0000259" key="5">
    <source>
        <dbReference type="PROSITE" id="PS50075"/>
    </source>
</evidence>
<dbReference type="EMBL" id="ML986616">
    <property type="protein sequence ID" value="KAF2264422.1"/>
    <property type="molecule type" value="Genomic_DNA"/>
</dbReference>
<dbReference type="OrthoDB" id="329835at2759"/>
<dbReference type="InterPro" id="IPR050091">
    <property type="entry name" value="PKS_NRPS_Biosynth_Enz"/>
</dbReference>
<dbReference type="InterPro" id="IPR020806">
    <property type="entry name" value="PKS_PP-bd"/>
</dbReference>
<evidence type="ECO:0000256" key="1">
    <source>
        <dbReference type="ARBA" id="ARBA00022450"/>
    </source>
</evidence>
<dbReference type="GO" id="GO:0044550">
    <property type="term" value="P:secondary metabolite biosynthetic process"/>
    <property type="evidence" value="ECO:0007669"/>
    <property type="project" value="TreeGrafter"/>
</dbReference>
<dbReference type="Gene3D" id="1.10.1200.10">
    <property type="entry name" value="ACP-like"/>
    <property type="match status" value="1"/>
</dbReference>
<dbReference type="SUPFAM" id="SSF47336">
    <property type="entry name" value="ACP-like"/>
    <property type="match status" value="1"/>
</dbReference>
<dbReference type="GO" id="GO:0006633">
    <property type="term" value="P:fatty acid biosynthetic process"/>
    <property type="evidence" value="ECO:0007669"/>
    <property type="project" value="InterPro"/>
</dbReference>
<accession>A0A9P4KAW0</accession>
<feature type="region of interest" description="Disordered" evidence="4">
    <location>
        <begin position="285"/>
        <end position="309"/>
    </location>
</feature>
<dbReference type="GO" id="GO:0004312">
    <property type="term" value="F:fatty acid synthase activity"/>
    <property type="evidence" value="ECO:0007669"/>
    <property type="project" value="TreeGrafter"/>
</dbReference>
<dbReference type="PROSITE" id="PS50075">
    <property type="entry name" value="CARRIER"/>
    <property type="match status" value="1"/>
</dbReference>
<evidence type="ECO:0000313" key="8">
    <source>
        <dbReference type="Proteomes" id="UP000800093"/>
    </source>
</evidence>
<feature type="domain" description="Carrier" evidence="5">
    <location>
        <begin position="375"/>
        <end position="453"/>
    </location>
</feature>
<comment type="caution">
    <text evidence="7">The sequence shown here is derived from an EMBL/GenBank/DDBJ whole genome shotgun (WGS) entry which is preliminary data.</text>
</comment>
<dbReference type="InterPro" id="IPR009081">
    <property type="entry name" value="PP-bd_ACP"/>
</dbReference>
<dbReference type="Gene3D" id="3.40.47.10">
    <property type="match status" value="1"/>
</dbReference>
<dbReference type="InterPro" id="IPR020841">
    <property type="entry name" value="PKS_Beta-ketoAc_synthase_dom"/>
</dbReference>
<dbReference type="PANTHER" id="PTHR43775:SF28">
    <property type="entry name" value="SYNTHASE, PUTATIVE-RELATED"/>
    <property type="match status" value="1"/>
</dbReference>
<organism evidence="7 8">
    <name type="scientific">Lojkania enalia</name>
    <dbReference type="NCBI Taxonomy" id="147567"/>
    <lineage>
        <taxon>Eukaryota</taxon>
        <taxon>Fungi</taxon>
        <taxon>Dikarya</taxon>
        <taxon>Ascomycota</taxon>
        <taxon>Pezizomycotina</taxon>
        <taxon>Dothideomycetes</taxon>
        <taxon>Pleosporomycetidae</taxon>
        <taxon>Pleosporales</taxon>
        <taxon>Pleosporales incertae sedis</taxon>
        <taxon>Lojkania</taxon>
    </lineage>
</organism>
<dbReference type="InterPro" id="IPR014030">
    <property type="entry name" value="Ketoacyl_synth_N"/>
</dbReference>
<dbReference type="Pfam" id="PF00109">
    <property type="entry name" value="ketoacyl-synt"/>
    <property type="match status" value="1"/>
</dbReference>
<keyword evidence="3" id="KW-0808">Transferase</keyword>
<dbReference type="PROSITE" id="PS52004">
    <property type="entry name" value="KS3_2"/>
    <property type="match status" value="1"/>
</dbReference>
<protein>
    <submittedName>
        <fullName evidence="7">Ketoacyl-synt-domain-containing protein</fullName>
    </submittedName>
</protein>
<dbReference type="GO" id="GO:0031177">
    <property type="term" value="F:phosphopantetheine binding"/>
    <property type="evidence" value="ECO:0007669"/>
    <property type="project" value="InterPro"/>
</dbReference>
<dbReference type="CDD" id="cd00833">
    <property type="entry name" value="PKS"/>
    <property type="match status" value="1"/>
</dbReference>
<dbReference type="PANTHER" id="PTHR43775">
    <property type="entry name" value="FATTY ACID SYNTHASE"/>
    <property type="match status" value="1"/>
</dbReference>
<reference evidence="8" key="1">
    <citation type="journal article" date="2020" name="Stud. Mycol.">
        <title>101 Dothideomycetes genomes: A test case for predicting lifestyles and emergence of pathogens.</title>
        <authorList>
            <person name="Haridas S."/>
            <person name="Albert R."/>
            <person name="Binder M."/>
            <person name="Bloem J."/>
            <person name="LaButti K."/>
            <person name="Salamov A."/>
            <person name="Andreopoulos B."/>
            <person name="Baker S."/>
            <person name="Barry K."/>
            <person name="Bills G."/>
            <person name="Bluhm B."/>
            <person name="Cannon C."/>
            <person name="Castanera R."/>
            <person name="Culley D."/>
            <person name="Daum C."/>
            <person name="Ezra D."/>
            <person name="Gonzalez J."/>
            <person name="Henrissat B."/>
            <person name="Kuo A."/>
            <person name="Liang C."/>
            <person name="Lipzen A."/>
            <person name="Lutzoni F."/>
            <person name="Magnuson J."/>
            <person name="Mondo S."/>
            <person name="Nolan M."/>
            <person name="Ohm R."/>
            <person name="Pangilinan J."/>
            <person name="Park H.-J."/>
            <person name="Ramirez L."/>
            <person name="Alfaro M."/>
            <person name="Sun H."/>
            <person name="Tritt A."/>
            <person name="Yoshinaga Y."/>
            <person name="Zwiers L.-H."/>
            <person name="Turgeon B."/>
            <person name="Goodwin S."/>
            <person name="Spatafora J."/>
            <person name="Crous P."/>
            <person name="Grigoriev I."/>
        </authorList>
    </citation>
    <scope>NUCLEOTIDE SEQUENCE [LARGE SCALE GENOMIC DNA]</scope>
    <source>
        <strain evidence="8">CBS 304.66</strain>
    </source>
</reference>
<feature type="domain" description="Ketosynthase family 3 (KS3)" evidence="6">
    <location>
        <begin position="1"/>
        <end position="458"/>
    </location>
</feature>
<keyword evidence="1" id="KW-0596">Phosphopantetheine</keyword>
<dbReference type="InterPro" id="IPR016039">
    <property type="entry name" value="Thiolase-like"/>
</dbReference>
<dbReference type="InterPro" id="IPR036736">
    <property type="entry name" value="ACP-like_sf"/>
</dbReference>
<dbReference type="SUPFAM" id="SSF53901">
    <property type="entry name" value="Thiolase-like"/>
    <property type="match status" value="1"/>
</dbReference>
<dbReference type="InterPro" id="IPR018201">
    <property type="entry name" value="Ketoacyl_synth_AS"/>
</dbReference>
<dbReference type="AlphaFoldDB" id="A0A9P4KAW0"/>
<proteinExistence type="predicted"/>
<evidence type="ECO:0000256" key="4">
    <source>
        <dbReference type="SAM" id="MobiDB-lite"/>
    </source>
</evidence>
<sequence>MSTARRHPLTPELWSFLVAGRDARGPVPSSRYNISAYYSPDKKPGSVIAQQGYFLDPTNDQAALDTSFFSMPRSEVETLDPQQRLLFEVAREALDDSGETGWKGSNIGVYVGSYGQDWYDVSVRDTQVHGIYQILGPHDFMASNRLSHELDLHGPSMTVQTACSASIIGVNEACMAIARGDYTSAIVGSSNIIMAPAVTAAESEQGVLSPDGSCNTFSANVTGYARGEGIKFRTSKGLPCTSLNIGAVEGAGYLVDNDELLKKMKGTGWRAVQESELLEVLGTVMRRSPSAPAQEPVKEDDGPKSSLVNPNSTLVGIAPAIPLSSPDSSAKLCKDVRMSVFRNIRSRLKGGASSDSLRQFLNTAKANPETLSTPESVVFLSQEIGKKLPGLVLRPADDETDISLSLAQLGLDSMVAVEMRAWWKQMFGLYISILEMLSMVTLEALGKQAAEGLLALHG</sequence>
<dbReference type="PROSITE" id="PS00606">
    <property type="entry name" value="KS3_1"/>
    <property type="match status" value="1"/>
</dbReference>
<keyword evidence="8" id="KW-1185">Reference proteome</keyword>